<dbReference type="AlphaFoldDB" id="A0A812KYQ1"/>
<name>A0A812KYQ1_9DINO</name>
<gene>
    <name evidence="1" type="ORF">SNEC2469_LOCUS3934</name>
</gene>
<dbReference type="Proteomes" id="UP000601435">
    <property type="component" value="Unassembled WGS sequence"/>
</dbReference>
<dbReference type="EMBL" id="CAJNJA010008375">
    <property type="protein sequence ID" value="CAE7235849.1"/>
    <property type="molecule type" value="Genomic_DNA"/>
</dbReference>
<accession>A0A812KYQ1</accession>
<proteinExistence type="predicted"/>
<reference evidence="1" key="1">
    <citation type="submission" date="2021-02" db="EMBL/GenBank/DDBJ databases">
        <authorList>
            <person name="Dougan E. K."/>
            <person name="Rhodes N."/>
            <person name="Thang M."/>
            <person name="Chan C."/>
        </authorList>
    </citation>
    <scope>NUCLEOTIDE SEQUENCE</scope>
</reference>
<evidence type="ECO:0000313" key="1">
    <source>
        <dbReference type="EMBL" id="CAE7235849.1"/>
    </source>
</evidence>
<organism evidence="1 2">
    <name type="scientific">Symbiodinium necroappetens</name>
    <dbReference type="NCBI Taxonomy" id="1628268"/>
    <lineage>
        <taxon>Eukaryota</taxon>
        <taxon>Sar</taxon>
        <taxon>Alveolata</taxon>
        <taxon>Dinophyceae</taxon>
        <taxon>Suessiales</taxon>
        <taxon>Symbiodiniaceae</taxon>
        <taxon>Symbiodinium</taxon>
    </lineage>
</organism>
<dbReference type="OrthoDB" id="426399at2759"/>
<sequence>MATAENAKKVPVVLESPVGSVLLRFDQHRDGSLQPVWEDPDATPSRCVERLLLEESAAKRRRHEAAGPAGPVESDRERIEFLREAQETALEGVQRATTAAQLLSVSGGSGGAEEAETQFLVLQSAVPRPLDFSQVMRHASEVDEAAEAHRQELLDIANARLTNKALQQLAEMEAALSFLGERWHLHCVAGQYAIELWTGRMRPPKRLLATRPRVRVTSHPKKGVCLNFPAELSQLIHSRMRLLLQLRGQGLKGRSQALLPPPWDPSTPRPEALHRALLQAEMLLADALTFHTLRDRVMIASQEELLRKGWQISRVASHEVVLAVESLDFRRLELTVALRTPGAEEVPPPSEQSDPVFDWLADAAAAQLRE</sequence>
<feature type="non-terminal residue" evidence="1">
    <location>
        <position position="1"/>
    </location>
</feature>
<comment type="caution">
    <text evidence="1">The sequence shown here is derived from an EMBL/GenBank/DDBJ whole genome shotgun (WGS) entry which is preliminary data.</text>
</comment>
<protein>
    <submittedName>
        <fullName evidence="1">Uncharacterized protein</fullName>
    </submittedName>
</protein>
<keyword evidence="2" id="KW-1185">Reference proteome</keyword>
<evidence type="ECO:0000313" key="2">
    <source>
        <dbReference type="Proteomes" id="UP000601435"/>
    </source>
</evidence>